<dbReference type="Proteomes" id="UP000592181">
    <property type="component" value="Unassembled WGS sequence"/>
</dbReference>
<protein>
    <submittedName>
        <fullName evidence="2">Putative alpha/beta hydrolase</fullName>
    </submittedName>
</protein>
<dbReference type="GO" id="GO:0016787">
    <property type="term" value="F:hydrolase activity"/>
    <property type="evidence" value="ECO:0007669"/>
    <property type="project" value="UniProtKB-KW"/>
</dbReference>
<dbReference type="Pfam" id="PF12146">
    <property type="entry name" value="Hydrolase_4"/>
    <property type="match status" value="1"/>
</dbReference>
<name>A0A852X896_9MICO</name>
<proteinExistence type="predicted"/>
<dbReference type="RefSeq" id="WP_179463801.1">
    <property type="nucleotide sequence ID" value="NZ_JACBZX010000001.1"/>
</dbReference>
<sequence length="288" mass="30378">MQILSDLQLPGGTRTSIQGAAADDDGSPVLLLLPAMGVAAGYYGPFIDALAAEGVTAAVVDYPGQGESRPVVGRRHDYGYGALATAWLDAAAQALAETFPGRPVVLAGHSLGGQVLLTRLARRSTEVVGAVLIGSGSPYWRAQPSPLTILVQTQTMAAVTALLRYWPGHRIGFGGRQPRTLVAEWARFARSGVLAPDGAAVEPRLVDVQVPLLAIDLDNDELAPPGSVDHLVSKLPRASVDRWRFRKDDGAPGRPVDHYSFARSPQGLVEKVAGWVRALDQPGAAQTS</sequence>
<dbReference type="InterPro" id="IPR022742">
    <property type="entry name" value="Hydrolase_4"/>
</dbReference>
<accession>A0A852X896</accession>
<dbReference type="Gene3D" id="3.40.50.1820">
    <property type="entry name" value="alpha/beta hydrolase"/>
    <property type="match status" value="1"/>
</dbReference>
<dbReference type="InterPro" id="IPR017208">
    <property type="entry name" value="UCP037442_abhydr"/>
</dbReference>
<dbReference type="PIRSF" id="PIRSF037442">
    <property type="entry name" value="UCP037442_abhydr"/>
    <property type="match status" value="1"/>
</dbReference>
<keyword evidence="2" id="KW-0378">Hydrolase</keyword>
<dbReference type="EMBL" id="JACBZX010000001">
    <property type="protein sequence ID" value="NYG38638.1"/>
    <property type="molecule type" value="Genomic_DNA"/>
</dbReference>
<dbReference type="InterPro" id="IPR029058">
    <property type="entry name" value="AB_hydrolase_fold"/>
</dbReference>
<evidence type="ECO:0000313" key="2">
    <source>
        <dbReference type="EMBL" id="NYG38638.1"/>
    </source>
</evidence>
<dbReference type="AlphaFoldDB" id="A0A852X896"/>
<feature type="domain" description="Serine aminopeptidase S33" evidence="1">
    <location>
        <begin position="29"/>
        <end position="150"/>
    </location>
</feature>
<comment type="caution">
    <text evidence="2">The sequence shown here is derived from an EMBL/GenBank/DDBJ whole genome shotgun (WGS) entry which is preliminary data.</text>
</comment>
<evidence type="ECO:0000259" key="1">
    <source>
        <dbReference type="Pfam" id="PF12146"/>
    </source>
</evidence>
<keyword evidence="3" id="KW-1185">Reference proteome</keyword>
<evidence type="ECO:0000313" key="3">
    <source>
        <dbReference type="Proteomes" id="UP000592181"/>
    </source>
</evidence>
<organism evidence="2 3">
    <name type="scientific">Janibacter alkaliphilus</name>
    <dbReference type="NCBI Taxonomy" id="1069963"/>
    <lineage>
        <taxon>Bacteria</taxon>
        <taxon>Bacillati</taxon>
        <taxon>Actinomycetota</taxon>
        <taxon>Actinomycetes</taxon>
        <taxon>Micrococcales</taxon>
        <taxon>Intrasporangiaceae</taxon>
        <taxon>Janibacter</taxon>
    </lineage>
</organism>
<gene>
    <name evidence="2" type="ORF">BJY28_003107</name>
</gene>
<reference evidence="2 3" key="1">
    <citation type="submission" date="2020-07" db="EMBL/GenBank/DDBJ databases">
        <title>Sequencing the genomes of 1000 actinobacteria strains.</title>
        <authorList>
            <person name="Klenk H.-P."/>
        </authorList>
    </citation>
    <scope>NUCLEOTIDE SEQUENCE [LARGE SCALE GENOMIC DNA]</scope>
    <source>
        <strain evidence="2 3">DSM 24723</strain>
    </source>
</reference>
<dbReference type="SUPFAM" id="SSF53474">
    <property type="entry name" value="alpha/beta-Hydrolases"/>
    <property type="match status" value="1"/>
</dbReference>